<comment type="similarity">
    <text evidence="1">Belongs to the UPF0047 family.</text>
</comment>
<evidence type="ECO:0000313" key="2">
    <source>
        <dbReference type="EMBL" id="ABD41434.1"/>
    </source>
</evidence>
<keyword evidence="3" id="KW-1185">Reference proteome</keyword>
<dbReference type="InterPro" id="IPR001602">
    <property type="entry name" value="UPF0047_YjbQ-like"/>
</dbReference>
<dbReference type="HOGENOM" id="CLU_096980_1_2_2"/>
<dbReference type="PANTHER" id="PTHR30615">
    <property type="entry name" value="UNCHARACTERIZED PROTEIN YJBQ-RELATED"/>
    <property type="match status" value="1"/>
</dbReference>
<dbReference type="EnsemblBacteria" id="ABD41434">
    <property type="protein sequence ID" value="ABD41434"/>
    <property type="gene ID" value="Mhun_1711"/>
</dbReference>
<dbReference type="Gene3D" id="2.60.120.460">
    <property type="entry name" value="YjbQ-like"/>
    <property type="match status" value="1"/>
</dbReference>
<name>Q2FQY2_METHJ</name>
<dbReference type="PROSITE" id="PS01314">
    <property type="entry name" value="UPF0047"/>
    <property type="match status" value="1"/>
</dbReference>
<dbReference type="PIRSF" id="PIRSF004681">
    <property type="entry name" value="UCP004681"/>
    <property type="match status" value="1"/>
</dbReference>
<dbReference type="eggNOG" id="arCOG04214">
    <property type="taxonomic scope" value="Archaea"/>
</dbReference>
<dbReference type="InterPro" id="IPR035917">
    <property type="entry name" value="YjbQ-like_sf"/>
</dbReference>
<accession>Q2FQY2</accession>
<dbReference type="Proteomes" id="UP000001941">
    <property type="component" value="Chromosome"/>
</dbReference>
<evidence type="ECO:0000256" key="1">
    <source>
        <dbReference type="ARBA" id="ARBA00005534"/>
    </source>
</evidence>
<dbReference type="AlphaFoldDB" id="Q2FQY2"/>
<protein>
    <recommendedName>
        <fullName evidence="4">Secondary thiamine-phosphate synthase enzyme</fullName>
    </recommendedName>
</protein>
<dbReference type="InParanoid" id="Q2FQY2"/>
<sequence length="161" mass="17470">MTNLFSVPFFETILHAEYHCHDMVTSGTITLSTRGEGDIVDITDKVQEIACSSGVKTGICHVFVIGSTAAVTTIEYEPGVLKDLSRALSVSAPPDITYAHDSRWGDGNGRSHVKAALVGPSLTIPLRNGALVLGTWQQIVLLELDTRERRDRHLTVTILGE</sequence>
<evidence type="ECO:0008006" key="4">
    <source>
        <dbReference type="Google" id="ProtNLM"/>
    </source>
</evidence>
<dbReference type="SUPFAM" id="SSF111038">
    <property type="entry name" value="YjbQ-like"/>
    <property type="match status" value="1"/>
</dbReference>
<dbReference type="KEGG" id="mhu:Mhun_1711"/>
<dbReference type="EMBL" id="CP000254">
    <property type="protein sequence ID" value="ABD41434.1"/>
    <property type="molecule type" value="Genomic_DNA"/>
</dbReference>
<dbReference type="NCBIfam" id="TIGR00149">
    <property type="entry name" value="TIGR00149_YjbQ"/>
    <property type="match status" value="1"/>
</dbReference>
<proteinExistence type="inferred from homology"/>
<organism evidence="2 3">
    <name type="scientific">Methanospirillum hungatei JF-1 (strain ATCC 27890 / DSM 864 / NBRC 100397 / JF-1)</name>
    <dbReference type="NCBI Taxonomy" id="323259"/>
    <lineage>
        <taxon>Archaea</taxon>
        <taxon>Methanobacteriati</taxon>
        <taxon>Methanobacteriota</taxon>
        <taxon>Stenosarchaea group</taxon>
        <taxon>Methanomicrobia</taxon>
        <taxon>Methanomicrobiales</taxon>
        <taxon>Methanospirillaceae</taxon>
        <taxon>Methanospirillum</taxon>
    </lineage>
</organism>
<reference evidence="3" key="1">
    <citation type="journal article" date="2016" name="Stand. Genomic Sci.">
        <title>Complete genome sequence of Methanospirillum hungatei type strain JF1.</title>
        <authorList>
            <person name="Gunsalus R.P."/>
            <person name="Cook L.E."/>
            <person name="Crable B."/>
            <person name="Rohlin L."/>
            <person name="McDonald E."/>
            <person name="Mouttaki H."/>
            <person name="Sieber J.R."/>
            <person name="Poweleit N."/>
            <person name="Zhou H."/>
            <person name="Lapidus A.L."/>
            <person name="Daligault H.E."/>
            <person name="Land M."/>
            <person name="Gilna P."/>
            <person name="Ivanova N."/>
            <person name="Kyrpides N."/>
            <person name="Culley D.E."/>
            <person name="McInerney M.J."/>
        </authorList>
    </citation>
    <scope>NUCLEOTIDE SEQUENCE [LARGE SCALE GENOMIC DNA]</scope>
    <source>
        <strain evidence="3">ATCC 27890 / DSM 864 / NBRC 100397 / JF-1</strain>
    </source>
</reference>
<dbReference type="Pfam" id="PF01894">
    <property type="entry name" value="YjbQ"/>
    <property type="match status" value="1"/>
</dbReference>
<gene>
    <name evidence="2" type="ordered locus">Mhun_1711</name>
</gene>
<dbReference type="STRING" id="323259.Mhun_1711"/>
<evidence type="ECO:0000313" key="3">
    <source>
        <dbReference type="Proteomes" id="UP000001941"/>
    </source>
</evidence>
<dbReference type="PANTHER" id="PTHR30615:SF8">
    <property type="entry name" value="UPF0047 PROTEIN C4A8.02C"/>
    <property type="match status" value="1"/>
</dbReference>